<evidence type="ECO:0000256" key="5">
    <source>
        <dbReference type="SAM" id="Phobius"/>
    </source>
</evidence>
<feature type="transmembrane region" description="Helical" evidence="5">
    <location>
        <begin position="318"/>
        <end position="336"/>
    </location>
</feature>
<dbReference type="InterPro" id="IPR036259">
    <property type="entry name" value="MFS_trans_sf"/>
</dbReference>
<keyword evidence="4 5" id="KW-0472">Membrane</keyword>
<dbReference type="GO" id="GO:0022857">
    <property type="term" value="F:transmembrane transporter activity"/>
    <property type="evidence" value="ECO:0007669"/>
    <property type="project" value="InterPro"/>
</dbReference>
<protein>
    <submittedName>
        <fullName evidence="7">MFS domain-containing protein</fullName>
    </submittedName>
</protein>
<gene>
    <name evidence="7" type="ORF">HMN09_00889700</name>
</gene>
<feature type="transmembrane region" description="Helical" evidence="5">
    <location>
        <begin position="81"/>
        <end position="100"/>
    </location>
</feature>
<dbReference type="AlphaFoldDB" id="A0A8H6W2H2"/>
<dbReference type="InterPro" id="IPR011701">
    <property type="entry name" value="MFS"/>
</dbReference>
<dbReference type="PANTHER" id="PTHR42718">
    <property type="entry name" value="MAJOR FACILITATOR SUPERFAMILY MULTIDRUG TRANSPORTER MFSC"/>
    <property type="match status" value="1"/>
</dbReference>
<feature type="transmembrane region" description="Helical" evidence="5">
    <location>
        <begin position="14"/>
        <end position="34"/>
    </location>
</feature>
<dbReference type="InterPro" id="IPR020846">
    <property type="entry name" value="MFS_dom"/>
</dbReference>
<evidence type="ECO:0000256" key="2">
    <source>
        <dbReference type="ARBA" id="ARBA00022692"/>
    </source>
</evidence>
<dbReference type="PANTHER" id="PTHR42718:SF10">
    <property type="entry name" value="TRANSPORTER, PUTATIVE (AFU_ORTHOLOGUE AFUA_8G06760)-RELATED"/>
    <property type="match status" value="1"/>
</dbReference>
<keyword evidence="2 5" id="KW-0812">Transmembrane</keyword>
<feature type="transmembrane region" description="Helical" evidence="5">
    <location>
        <begin position="343"/>
        <end position="362"/>
    </location>
</feature>
<feature type="transmembrane region" description="Helical" evidence="5">
    <location>
        <begin position="54"/>
        <end position="74"/>
    </location>
</feature>
<name>A0A8H6W2H2_MYCCL</name>
<feature type="domain" description="Major facilitator superfamily (MFS) profile" evidence="6">
    <location>
        <begin position="16"/>
        <end position="494"/>
    </location>
</feature>
<feature type="transmembrane region" description="Helical" evidence="5">
    <location>
        <begin position="205"/>
        <end position="225"/>
    </location>
</feature>
<dbReference type="PROSITE" id="PS50850">
    <property type="entry name" value="MFS"/>
    <property type="match status" value="1"/>
</dbReference>
<evidence type="ECO:0000313" key="7">
    <source>
        <dbReference type="EMBL" id="KAF7302552.1"/>
    </source>
</evidence>
<reference evidence="7" key="1">
    <citation type="submission" date="2020-05" db="EMBL/GenBank/DDBJ databases">
        <title>Mycena genomes resolve the evolution of fungal bioluminescence.</title>
        <authorList>
            <person name="Tsai I.J."/>
        </authorList>
    </citation>
    <scope>NUCLEOTIDE SEQUENCE</scope>
    <source>
        <strain evidence="7">110903Hualien_Pintung</strain>
    </source>
</reference>
<dbReference type="Proteomes" id="UP000613580">
    <property type="component" value="Unassembled WGS sequence"/>
</dbReference>
<comment type="subcellular location">
    <subcellularLocation>
        <location evidence="1">Membrane</location>
        <topology evidence="1">Multi-pass membrane protein</topology>
    </subcellularLocation>
</comment>
<evidence type="ECO:0000259" key="6">
    <source>
        <dbReference type="PROSITE" id="PS50850"/>
    </source>
</evidence>
<dbReference type="GO" id="GO:0016020">
    <property type="term" value="C:membrane"/>
    <property type="evidence" value="ECO:0007669"/>
    <property type="project" value="UniProtKB-SubCell"/>
</dbReference>
<sequence length="544" mass="58060">MASPSEDHWRLRDFALILSVSGVTTLNVFFQGALTVALPTIGNELKFTQEDLQWPLNVYSLAYACSVLFFGRLGDIVGGRVMFLAGSAWFAIWSLLIPFAPTSGALIAFVALTGIGAAANTPSGVGLLATFFPPGPKRNAAYGVMGAGQPLGFILGLLLGGVLTQSKATWRAGFYMQCGLAVFFVFLGFTFIVHQRPPRRYNKGLDWGGVLLSSAGLGMLIYSLADSTTARKGWSTPQIPSLFTGAALILALFIFYERYREARGLSVIVPMNIWNVKLASVLGTLFFSMWSFNLMIYYSTLYYQQINLLTPLQTAVRYIPMTIAGFLVNLIAGSIMNRVQGQPLILVGVLGSIVAPIIFATLNVHGSYWTTMFLVMVITVGPDVVYPVGNLYLSTVFDDDSQALAAGLFAIAMRVSQFSHQYNIVSSQHTHKQLGTSLGLAVTSSIATATSQNYQHAHAQLVATSPEVLMVGYRAAGWTLMAAGIVAFGIAAFGLRGIGIVGRAKEDLKDVAPQVAAAAGIELSVLPGASGGVVSSASSEKVDV</sequence>
<comment type="caution">
    <text evidence="7">The sequence shown here is derived from an EMBL/GenBank/DDBJ whole genome shotgun (WGS) entry which is preliminary data.</text>
</comment>
<evidence type="ECO:0000256" key="3">
    <source>
        <dbReference type="ARBA" id="ARBA00022989"/>
    </source>
</evidence>
<proteinExistence type="predicted"/>
<feature type="transmembrane region" description="Helical" evidence="5">
    <location>
        <begin position="174"/>
        <end position="193"/>
    </location>
</feature>
<evidence type="ECO:0000256" key="1">
    <source>
        <dbReference type="ARBA" id="ARBA00004141"/>
    </source>
</evidence>
<keyword evidence="8" id="KW-1185">Reference proteome</keyword>
<dbReference type="OrthoDB" id="440755at2759"/>
<feature type="transmembrane region" description="Helical" evidence="5">
    <location>
        <begin position="475"/>
        <end position="495"/>
    </location>
</feature>
<feature type="transmembrane region" description="Helical" evidence="5">
    <location>
        <begin position="140"/>
        <end position="162"/>
    </location>
</feature>
<keyword evidence="3 5" id="KW-1133">Transmembrane helix</keyword>
<accession>A0A8H6W2H2</accession>
<feature type="transmembrane region" description="Helical" evidence="5">
    <location>
        <begin position="106"/>
        <end position="128"/>
    </location>
</feature>
<evidence type="ECO:0000256" key="4">
    <source>
        <dbReference type="ARBA" id="ARBA00023136"/>
    </source>
</evidence>
<dbReference type="Gene3D" id="1.20.1720.10">
    <property type="entry name" value="Multidrug resistance protein D"/>
    <property type="match status" value="1"/>
</dbReference>
<dbReference type="EMBL" id="JACAZE010000012">
    <property type="protein sequence ID" value="KAF7302552.1"/>
    <property type="molecule type" value="Genomic_DNA"/>
</dbReference>
<dbReference type="Gene3D" id="1.20.1250.20">
    <property type="entry name" value="MFS general substrate transporter like domains"/>
    <property type="match status" value="1"/>
</dbReference>
<feature type="transmembrane region" description="Helical" evidence="5">
    <location>
        <begin position="237"/>
        <end position="256"/>
    </location>
</feature>
<feature type="transmembrane region" description="Helical" evidence="5">
    <location>
        <begin position="276"/>
        <end position="298"/>
    </location>
</feature>
<dbReference type="SUPFAM" id="SSF103473">
    <property type="entry name" value="MFS general substrate transporter"/>
    <property type="match status" value="1"/>
</dbReference>
<organism evidence="7 8">
    <name type="scientific">Mycena chlorophos</name>
    <name type="common">Agaric fungus</name>
    <name type="synonym">Agaricus chlorophos</name>
    <dbReference type="NCBI Taxonomy" id="658473"/>
    <lineage>
        <taxon>Eukaryota</taxon>
        <taxon>Fungi</taxon>
        <taxon>Dikarya</taxon>
        <taxon>Basidiomycota</taxon>
        <taxon>Agaricomycotina</taxon>
        <taxon>Agaricomycetes</taxon>
        <taxon>Agaricomycetidae</taxon>
        <taxon>Agaricales</taxon>
        <taxon>Marasmiineae</taxon>
        <taxon>Mycenaceae</taxon>
        <taxon>Mycena</taxon>
    </lineage>
</organism>
<dbReference type="Pfam" id="PF07690">
    <property type="entry name" value="MFS_1"/>
    <property type="match status" value="1"/>
</dbReference>
<evidence type="ECO:0000313" key="8">
    <source>
        <dbReference type="Proteomes" id="UP000613580"/>
    </source>
</evidence>